<comment type="caution">
    <text evidence="1">The sequence shown here is derived from an EMBL/GenBank/DDBJ whole genome shotgun (WGS) entry which is preliminary data.</text>
</comment>
<proteinExistence type="predicted"/>
<evidence type="ECO:0000313" key="1">
    <source>
        <dbReference type="EMBL" id="MAG17957.1"/>
    </source>
</evidence>
<protein>
    <submittedName>
        <fullName evidence="1">Uncharacterized protein</fullName>
    </submittedName>
</protein>
<dbReference type="EMBL" id="NZBD01000004">
    <property type="protein sequence ID" value="MAG17957.1"/>
    <property type="molecule type" value="Genomic_DNA"/>
</dbReference>
<gene>
    <name evidence="1" type="ORF">CL944_00615</name>
</gene>
<accession>A0A2D6LP49</accession>
<dbReference type="Proteomes" id="UP000226712">
    <property type="component" value="Unassembled WGS sequence"/>
</dbReference>
<organism evidence="1 2">
    <name type="scientific">Candidatus Iainarchaeum sp</name>
    <dbReference type="NCBI Taxonomy" id="3101447"/>
    <lineage>
        <taxon>Archaea</taxon>
        <taxon>Candidatus Iainarchaeota</taxon>
        <taxon>Candidatus Iainarchaeia</taxon>
        <taxon>Candidatus Iainarchaeales</taxon>
        <taxon>Candidatus Iainarchaeaceae</taxon>
        <taxon>Candidatus Iainarchaeum</taxon>
    </lineage>
</organism>
<evidence type="ECO:0000313" key="2">
    <source>
        <dbReference type="Proteomes" id="UP000226712"/>
    </source>
</evidence>
<name>A0A2D6LP49_9ARCH</name>
<reference evidence="2" key="1">
    <citation type="submission" date="2017-09" db="EMBL/GenBank/DDBJ databases">
        <title>The Reconstruction of 2,631 Draft Metagenome-Assembled Genomes from the Global Oceans.</title>
        <authorList>
            <person name="Tully B.J."/>
            <person name="Graham E.D."/>
            <person name="Heidelberg J.F."/>
        </authorList>
    </citation>
    <scope>NUCLEOTIDE SEQUENCE [LARGE SCALE GENOMIC DNA]</scope>
</reference>
<dbReference type="AlphaFoldDB" id="A0A2D6LP49"/>
<sequence>MNEKKAPVAKFSVGTVTVSVWENDAKEGRQFKSVSIQKNYKIGEQWKSTNSMNINEIPKAILALQKAYEHIALKDEMILTTQTT</sequence>